<evidence type="ECO:0000256" key="2">
    <source>
        <dbReference type="ARBA" id="ARBA00022679"/>
    </source>
</evidence>
<gene>
    <name evidence="10" type="ORF">HD601_005071</name>
</gene>
<dbReference type="GO" id="GO:0016301">
    <property type="term" value="F:kinase activity"/>
    <property type="evidence" value="ECO:0007669"/>
    <property type="project" value="UniProtKB-KW"/>
</dbReference>
<keyword evidence="3" id="KW-0547">Nucleotide-binding</keyword>
<evidence type="ECO:0000256" key="3">
    <source>
        <dbReference type="ARBA" id="ARBA00022741"/>
    </source>
</evidence>
<feature type="compositionally biased region" description="Low complexity" evidence="7">
    <location>
        <begin position="241"/>
        <end position="256"/>
    </location>
</feature>
<dbReference type="GO" id="GO:0050570">
    <property type="term" value="F:4-hydroxythreonine-4-phosphate dehydrogenase activity"/>
    <property type="evidence" value="ECO:0007669"/>
    <property type="project" value="UniProtKB-EC"/>
</dbReference>
<organism evidence="10 11">
    <name type="scientific">Jiangella mangrovi</name>
    <dbReference type="NCBI Taxonomy" id="1524084"/>
    <lineage>
        <taxon>Bacteria</taxon>
        <taxon>Bacillati</taxon>
        <taxon>Actinomycetota</taxon>
        <taxon>Actinomycetes</taxon>
        <taxon>Jiangellales</taxon>
        <taxon>Jiangellaceae</taxon>
        <taxon>Jiangella</taxon>
    </lineage>
</organism>
<feature type="domain" description="Four-carbon acid sugar kinase nucleotide binding" evidence="9">
    <location>
        <begin position="298"/>
        <end position="437"/>
    </location>
</feature>
<dbReference type="InterPro" id="IPR010737">
    <property type="entry name" value="4-carb_acid_sugar_kinase_N"/>
</dbReference>
<dbReference type="Pfam" id="PF07005">
    <property type="entry name" value="SBD_N"/>
    <property type="match status" value="1"/>
</dbReference>
<dbReference type="EC" id="1.1.1.262" evidence="10"/>
<evidence type="ECO:0000313" key="11">
    <source>
        <dbReference type="Proteomes" id="UP000542813"/>
    </source>
</evidence>
<accession>A0A7W9LNP6</accession>
<dbReference type="Gene3D" id="3.40.50.10840">
    <property type="entry name" value="Putative sugar-binding, N-terminal domain"/>
    <property type="match status" value="1"/>
</dbReference>
<dbReference type="Proteomes" id="UP000542813">
    <property type="component" value="Unassembled WGS sequence"/>
</dbReference>
<dbReference type="InterPro" id="IPR042213">
    <property type="entry name" value="NBD_C_sf"/>
</dbReference>
<evidence type="ECO:0000256" key="6">
    <source>
        <dbReference type="ARBA" id="ARBA00023277"/>
    </source>
</evidence>
<dbReference type="InterPro" id="IPR031475">
    <property type="entry name" value="NBD_C"/>
</dbReference>
<feature type="region of interest" description="Disordered" evidence="7">
    <location>
        <begin position="240"/>
        <end position="266"/>
    </location>
</feature>
<keyword evidence="10" id="KW-0560">Oxidoreductase</keyword>
<comment type="caution">
    <text evidence="10">The sequence shown here is derived from an EMBL/GenBank/DDBJ whole genome shotgun (WGS) entry which is preliminary data.</text>
</comment>
<dbReference type="Gene3D" id="3.40.980.20">
    <property type="entry name" value="Four-carbon acid sugar kinase, nucleotide binding domain"/>
    <property type="match status" value="1"/>
</dbReference>
<dbReference type="Pfam" id="PF17042">
    <property type="entry name" value="NBD_C"/>
    <property type="match status" value="1"/>
</dbReference>
<reference evidence="10 11" key="1">
    <citation type="submission" date="2020-08" db="EMBL/GenBank/DDBJ databases">
        <title>Sequencing the genomes of 1000 actinobacteria strains.</title>
        <authorList>
            <person name="Klenk H.-P."/>
        </authorList>
    </citation>
    <scope>NUCLEOTIDE SEQUENCE [LARGE SCALE GENOMIC DNA]</scope>
    <source>
        <strain evidence="10 11">DSM 102122</strain>
    </source>
</reference>
<comment type="similarity">
    <text evidence="1">Belongs to the four-carbon acid sugar kinase family.</text>
</comment>
<evidence type="ECO:0000256" key="5">
    <source>
        <dbReference type="ARBA" id="ARBA00022840"/>
    </source>
</evidence>
<evidence type="ECO:0000256" key="1">
    <source>
        <dbReference type="ARBA" id="ARBA00005715"/>
    </source>
</evidence>
<keyword evidence="5" id="KW-0067">ATP-binding</keyword>
<feature type="domain" description="Four-carbon acid sugar kinase N-terminal" evidence="8">
    <location>
        <begin position="6"/>
        <end position="229"/>
    </location>
</feature>
<keyword evidence="4" id="KW-0418">Kinase</keyword>
<dbReference type="AlphaFoldDB" id="A0A7W9LNP6"/>
<dbReference type="InterPro" id="IPR037051">
    <property type="entry name" value="4-carb_acid_sugar_kinase_N_sf"/>
</dbReference>
<dbReference type="RefSeq" id="WP_184826596.1">
    <property type="nucleotide sequence ID" value="NZ_JACHMM010000001.1"/>
</dbReference>
<dbReference type="SUPFAM" id="SSF142764">
    <property type="entry name" value="YgbK-like"/>
    <property type="match status" value="1"/>
</dbReference>
<keyword evidence="2" id="KW-0808">Transferase</keyword>
<keyword evidence="6" id="KW-0119">Carbohydrate metabolism</keyword>
<sequence>MVIPVLLLADDLTGAAEAAAAFVARTPRILDLRTARVARTSRGARDLFDGGDVVAVDTDSRYATPTTAAERTTTALALLPPGGVVVKKLDSTLRGPIAAELAALREPGGALVVAPALPALGRTVVGGAVLVGGVPLERSGAWAAESRPAPSSLAEALAPLPVTVVELPVVRGGMAELADALRSAADAGRVAVCDAETEADLDRIVAAGESVRRSGQPVRWAGSAGLAHAIARAHAADARATRAPAPAPAHGGPAHGEPARGGPDEAVPPGAAVTEVRIRTVPPARGSLPVPPPLGPILFVVGTAAPAAREQLGWLKRHIGTVVELDPEQLAEPAVAAAHIAERTAGRTAAVHLADARGAARSPDVAAALARAVAPAALDHPALVLTGGETARAVLAALEVGELHVREAWADGVVVSTEPGGRVIVTKPGAFGEPRTLVHIVQRLPGTRWHLRATSPAAATHQHSPHQEDT</sequence>
<proteinExistence type="inferred from homology"/>
<evidence type="ECO:0000256" key="4">
    <source>
        <dbReference type="ARBA" id="ARBA00022777"/>
    </source>
</evidence>
<evidence type="ECO:0000256" key="7">
    <source>
        <dbReference type="SAM" id="MobiDB-lite"/>
    </source>
</evidence>
<protein>
    <submittedName>
        <fullName evidence="10">4-hydroxythreonine-4-phosphate dehydrogenase</fullName>
        <ecNumber evidence="10">1.1.1.262</ecNumber>
    </submittedName>
</protein>
<evidence type="ECO:0000259" key="8">
    <source>
        <dbReference type="Pfam" id="PF07005"/>
    </source>
</evidence>
<dbReference type="GO" id="GO:0005524">
    <property type="term" value="F:ATP binding"/>
    <property type="evidence" value="ECO:0007669"/>
    <property type="project" value="UniProtKB-KW"/>
</dbReference>
<evidence type="ECO:0000313" key="10">
    <source>
        <dbReference type="EMBL" id="MBB5790496.1"/>
    </source>
</evidence>
<name>A0A7W9LNP6_9ACTN</name>
<dbReference type="EMBL" id="JACHMM010000001">
    <property type="protein sequence ID" value="MBB5790496.1"/>
    <property type="molecule type" value="Genomic_DNA"/>
</dbReference>
<keyword evidence="11" id="KW-1185">Reference proteome</keyword>
<evidence type="ECO:0000259" key="9">
    <source>
        <dbReference type="Pfam" id="PF17042"/>
    </source>
</evidence>